<keyword evidence="6 7" id="KW-0961">Cell wall biogenesis/degradation</keyword>
<evidence type="ECO:0000256" key="3">
    <source>
        <dbReference type="ARBA" id="ARBA00022989"/>
    </source>
</evidence>
<dbReference type="CDD" id="cd08010">
    <property type="entry name" value="MltG_like"/>
    <property type="match status" value="1"/>
</dbReference>
<organism evidence="8 9">
    <name type="scientific">Flexistipes sinusarabici</name>
    <dbReference type="NCBI Taxonomy" id="2352"/>
    <lineage>
        <taxon>Bacteria</taxon>
        <taxon>Pseudomonadati</taxon>
        <taxon>Deferribacterota</taxon>
        <taxon>Deferribacteres</taxon>
        <taxon>Deferribacterales</taxon>
        <taxon>Flexistipitaceae</taxon>
        <taxon>Flexistipes</taxon>
    </lineage>
</organism>
<dbReference type="Proteomes" id="UP000262325">
    <property type="component" value="Unassembled WGS sequence"/>
</dbReference>
<evidence type="ECO:0000256" key="2">
    <source>
        <dbReference type="ARBA" id="ARBA00022692"/>
    </source>
</evidence>
<keyword evidence="5 7" id="KW-0456">Lyase</keyword>
<comment type="caution">
    <text evidence="8">The sequence shown here is derived from an EMBL/GenBank/DDBJ whole genome shotgun (WGS) entry which is preliminary data.</text>
</comment>
<protein>
    <recommendedName>
        <fullName evidence="7">Endolytic murein transglycosylase</fullName>
        <ecNumber evidence="7">4.2.2.29</ecNumber>
    </recommendedName>
    <alternativeName>
        <fullName evidence="7">Peptidoglycan lytic transglycosylase</fullName>
    </alternativeName>
    <alternativeName>
        <fullName evidence="7">Peptidoglycan polymerization terminase</fullName>
    </alternativeName>
</protein>
<evidence type="ECO:0000256" key="4">
    <source>
        <dbReference type="ARBA" id="ARBA00023136"/>
    </source>
</evidence>
<evidence type="ECO:0000256" key="1">
    <source>
        <dbReference type="ARBA" id="ARBA00022475"/>
    </source>
</evidence>
<dbReference type="GO" id="GO:0009252">
    <property type="term" value="P:peptidoglycan biosynthetic process"/>
    <property type="evidence" value="ECO:0007669"/>
    <property type="project" value="UniProtKB-UniRule"/>
</dbReference>
<proteinExistence type="inferred from homology"/>
<keyword evidence="2 7" id="KW-0812">Transmembrane</keyword>
<dbReference type="HAMAP" id="MF_02065">
    <property type="entry name" value="MltG"/>
    <property type="match status" value="1"/>
</dbReference>
<name>A0A3D5QC49_FLESI</name>
<dbReference type="Pfam" id="PF02618">
    <property type="entry name" value="YceG"/>
    <property type="match status" value="1"/>
</dbReference>
<dbReference type="AlphaFoldDB" id="A0A3D5QC49"/>
<dbReference type="NCBIfam" id="TIGR00247">
    <property type="entry name" value="endolytic transglycosylase MltG"/>
    <property type="match status" value="1"/>
</dbReference>
<dbReference type="PANTHER" id="PTHR30518">
    <property type="entry name" value="ENDOLYTIC MUREIN TRANSGLYCOSYLASE"/>
    <property type="match status" value="1"/>
</dbReference>
<sequence length="330" mass="38113">MLKNLFILTIIVAFAVTFAIGYWINTCETYLKNNYVTLELHIEKGESFNKTYNKIFKHLDTPPFFKSYLKYVYHFASNRKFGYYRADDMPLSQLIKNIKNGTQYNIKVTFPEGYNIYDIAKQLDKADIIKYSVFIDNVTDKDFVKNITGKQYPSLEGFLYPDTYYFPKSADPADVAKLMYQNFLQMLPEIFESKVNKYGLDMYEGVILASIVQKETYSKSEYPIVASVFYNRLKKGMRLQSDPTIIYGVYPIFDGNLQDKHLENAGNPYNTYQHSGLPPTPICSPSKGALKGVANPADTDYLYFVAGENGSHLFSETYREHVNKVNRHQK</sequence>
<dbReference type="EMBL" id="DPPF01000119">
    <property type="protein sequence ID" value="HCW93240.1"/>
    <property type="molecule type" value="Genomic_DNA"/>
</dbReference>
<reference evidence="8 9" key="1">
    <citation type="journal article" date="2018" name="Nat. Biotechnol.">
        <title>A standardized bacterial taxonomy based on genome phylogeny substantially revises the tree of life.</title>
        <authorList>
            <person name="Parks D.H."/>
            <person name="Chuvochina M."/>
            <person name="Waite D.W."/>
            <person name="Rinke C."/>
            <person name="Skarshewski A."/>
            <person name="Chaumeil P.A."/>
            <person name="Hugenholtz P."/>
        </authorList>
    </citation>
    <scope>NUCLEOTIDE SEQUENCE [LARGE SCALE GENOMIC DNA]</scope>
    <source>
        <strain evidence="8">UBA8672</strain>
    </source>
</reference>
<keyword evidence="1 7" id="KW-1003">Cell membrane</keyword>
<dbReference type="EC" id="4.2.2.29" evidence="7"/>
<dbReference type="Gene3D" id="3.30.1490.480">
    <property type="entry name" value="Endolytic murein transglycosylase"/>
    <property type="match status" value="1"/>
</dbReference>
<comment type="catalytic activity">
    <reaction evidence="7">
        <text>a peptidoglycan chain = a peptidoglycan chain with N-acetyl-1,6-anhydromuramyl-[peptide] at the reducing end + a peptidoglycan chain with N-acetylglucosamine at the non-reducing end.</text>
        <dbReference type="EC" id="4.2.2.29"/>
    </reaction>
</comment>
<evidence type="ECO:0000313" key="8">
    <source>
        <dbReference type="EMBL" id="HCW93240.1"/>
    </source>
</evidence>
<keyword evidence="4 7" id="KW-0472">Membrane</keyword>
<evidence type="ECO:0000256" key="5">
    <source>
        <dbReference type="ARBA" id="ARBA00023239"/>
    </source>
</evidence>
<dbReference type="GO" id="GO:0008932">
    <property type="term" value="F:lytic endotransglycosylase activity"/>
    <property type="evidence" value="ECO:0007669"/>
    <property type="project" value="UniProtKB-UniRule"/>
</dbReference>
<gene>
    <name evidence="7 8" type="primary">mltG</name>
    <name evidence="8" type="ORF">DHM44_06135</name>
</gene>
<keyword evidence="3 7" id="KW-1133">Transmembrane helix</keyword>
<comment type="function">
    <text evidence="7">Functions as a peptidoglycan terminase that cleaves nascent peptidoglycan strands endolytically to terminate their elongation.</text>
</comment>
<feature type="site" description="Important for catalytic activity" evidence="7">
    <location>
        <position position="215"/>
    </location>
</feature>
<evidence type="ECO:0000313" key="9">
    <source>
        <dbReference type="Proteomes" id="UP000262325"/>
    </source>
</evidence>
<dbReference type="GO" id="GO:0005886">
    <property type="term" value="C:plasma membrane"/>
    <property type="evidence" value="ECO:0007669"/>
    <property type="project" value="UniProtKB-UniRule"/>
</dbReference>
<accession>A0A3D5QC49</accession>
<evidence type="ECO:0000256" key="6">
    <source>
        <dbReference type="ARBA" id="ARBA00023316"/>
    </source>
</evidence>
<dbReference type="InterPro" id="IPR003770">
    <property type="entry name" value="MLTG-like"/>
</dbReference>
<comment type="similarity">
    <text evidence="7">Belongs to the transglycosylase MltG family.</text>
</comment>
<dbReference type="GO" id="GO:0071555">
    <property type="term" value="P:cell wall organization"/>
    <property type="evidence" value="ECO:0007669"/>
    <property type="project" value="UniProtKB-KW"/>
</dbReference>
<evidence type="ECO:0000256" key="7">
    <source>
        <dbReference type="HAMAP-Rule" id="MF_02065"/>
    </source>
</evidence>
<dbReference type="Gene3D" id="3.30.160.60">
    <property type="entry name" value="Classic Zinc Finger"/>
    <property type="match status" value="1"/>
</dbReference>
<dbReference type="PANTHER" id="PTHR30518:SF2">
    <property type="entry name" value="ENDOLYTIC MUREIN TRANSGLYCOSYLASE"/>
    <property type="match status" value="1"/>
</dbReference>